<dbReference type="AlphaFoldDB" id="A0AB34JAX9"/>
<dbReference type="EMBL" id="JBGBPQ010000010">
    <property type="protein sequence ID" value="KAL1518628.1"/>
    <property type="molecule type" value="Genomic_DNA"/>
</dbReference>
<protein>
    <submittedName>
        <fullName evidence="1">Uncharacterized protein</fullName>
    </submittedName>
</protein>
<evidence type="ECO:0000313" key="1">
    <source>
        <dbReference type="EMBL" id="KAL1518628.1"/>
    </source>
</evidence>
<evidence type="ECO:0000313" key="2">
    <source>
        <dbReference type="Proteomes" id="UP001515480"/>
    </source>
</evidence>
<sequence>MQQRTKLLAEYAVLPMAYGLKEGVAELEQRYGVARGYIAKYLLPSALSDARGAAPLSHQTDKRRSRIFDAAIDEFMVDKGLEWDGDFSWQEMATAVNTQFELPSGVPSADGVRRHCIIIGWTDTKQKVLPTEIC</sequence>
<gene>
    <name evidence="1" type="ORF">AB1Y20_002916</name>
</gene>
<name>A0AB34JAX9_PRYPA</name>
<accession>A0AB34JAX9</accession>
<dbReference type="Proteomes" id="UP001515480">
    <property type="component" value="Unassembled WGS sequence"/>
</dbReference>
<keyword evidence="2" id="KW-1185">Reference proteome</keyword>
<proteinExistence type="predicted"/>
<organism evidence="1 2">
    <name type="scientific">Prymnesium parvum</name>
    <name type="common">Toxic golden alga</name>
    <dbReference type="NCBI Taxonomy" id="97485"/>
    <lineage>
        <taxon>Eukaryota</taxon>
        <taxon>Haptista</taxon>
        <taxon>Haptophyta</taxon>
        <taxon>Prymnesiophyceae</taxon>
        <taxon>Prymnesiales</taxon>
        <taxon>Prymnesiaceae</taxon>
        <taxon>Prymnesium</taxon>
    </lineage>
</organism>
<comment type="caution">
    <text evidence="1">The sequence shown here is derived from an EMBL/GenBank/DDBJ whole genome shotgun (WGS) entry which is preliminary data.</text>
</comment>
<reference evidence="1 2" key="1">
    <citation type="journal article" date="2024" name="Science">
        <title>Giant polyketide synthase enzymes in the biosynthesis of giant marine polyether toxins.</title>
        <authorList>
            <person name="Fallon T.R."/>
            <person name="Shende V.V."/>
            <person name="Wierzbicki I.H."/>
            <person name="Pendleton A.L."/>
            <person name="Watervoot N.F."/>
            <person name="Auber R.P."/>
            <person name="Gonzalez D.J."/>
            <person name="Wisecaver J.H."/>
            <person name="Moore B.S."/>
        </authorList>
    </citation>
    <scope>NUCLEOTIDE SEQUENCE [LARGE SCALE GENOMIC DNA]</scope>
    <source>
        <strain evidence="1 2">12B1</strain>
    </source>
</reference>